<dbReference type="EMBL" id="JACBAE010001394">
    <property type="protein sequence ID" value="KAF7157073.1"/>
    <property type="molecule type" value="Genomic_DNA"/>
</dbReference>
<evidence type="ECO:0000259" key="2">
    <source>
        <dbReference type="Pfam" id="PF01636"/>
    </source>
</evidence>
<dbReference type="InterPro" id="IPR002575">
    <property type="entry name" value="Aminoglycoside_PTrfase"/>
</dbReference>
<reference evidence="3" key="1">
    <citation type="submission" date="2020-06" db="EMBL/GenBank/DDBJ databases">
        <title>Draft genome sequences of strains closely related to Aspergillus parafelis and Aspergillus hiratsukae.</title>
        <authorList>
            <person name="Dos Santos R.A.C."/>
            <person name="Rivero-Menendez O."/>
            <person name="Steenwyk J.L."/>
            <person name="Mead M.E."/>
            <person name="Goldman G.H."/>
            <person name="Alastruey-Izquierdo A."/>
            <person name="Rokas A."/>
        </authorList>
    </citation>
    <scope>NUCLEOTIDE SEQUENCE</scope>
    <source>
        <strain evidence="3">CNM-CM5623</strain>
    </source>
</reference>
<organism evidence="3 4">
    <name type="scientific">Aspergillus felis</name>
    <dbReference type="NCBI Taxonomy" id="1287682"/>
    <lineage>
        <taxon>Eukaryota</taxon>
        <taxon>Fungi</taxon>
        <taxon>Dikarya</taxon>
        <taxon>Ascomycota</taxon>
        <taxon>Pezizomycotina</taxon>
        <taxon>Eurotiomycetes</taxon>
        <taxon>Eurotiomycetidae</taxon>
        <taxon>Eurotiales</taxon>
        <taxon>Aspergillaceae</taxon>
        <taxon>Aspergillus</taxon>
        <taxon>Aspergillus subgen. Fumigati</taxon>
    </lineage>
</organism>
<name>A0A8H6PM16_9EURO</name>
<proteinExistence type="predicted"/>
<dbReference type="PANTHER" id="PTHR40642:SF1">
    <property type="entry name" value="YALI0F31295P"/>
    <property type="match status" value="1"/>
</dbReference>
<dbReference type="InterPro" id="IPR024526">
    <property type="entry name" value="DUF3807"/>
</dbReference>
<dbReference type="Gene3D" id="3.90.1200.10">
    <property type="match status" value="1"/>
</dbReference>
<evidence type="ECO:0000256" key="1">
    <source>
        <dbReference type="SAM" id="MobiDB-lite"/>
    </source>
</evidence>
<feature type="region of interest" description="Disordered" evidence="1">
    <location>
        <begin position="377"/>
        <end position="473"/>
    </location>
</feature>
<dbReference type="SUPFAM" id="SSF56112">
    <property type="entry name" value="Protein kinase-like (PK-like)"/>
    <property type="match status" value="1"/>
</dbReference>
<dbReference type="Pfam" id="PF12720">
    <property type="entry name" value="DUF3807"/>
    <property type="match status" value="1"/>
</dbReference>
<dbReference type="OrthoDB" id="3250044at2759"/>
<dbReference type="PANTHER" id="PTHR40642">
    <property type="entry name" value="YALI0F31295P"/>
    <property type="match status" value="1"/>
</dbReference>
<evidence type="ECO:0000313" key="4">
    <source>
        <dbReference type="Proteomes" id="UP000654922"/>
    </source>
</evidence>
<accession>A0A8H6PM16</accession>
<comment type="caution">
    <text evidence="3">The sequence shown here is derived from an EMBL/GenBank/DDBJ whole genome shotgun (WGS) entry which is preliminary data.</text>
</comment>
<gene>
    <name evidence="3" type="ORF">CNMCM5623_001061</name>
</gene>
<protein>
    <recommendedName>
        <fullName evidence="2">Aminoglycoside phosphotransferase domain-containing protein</fullName>
    </recommendedName>
</protein>
<feature type="domain" description="Aminoglycoside phosphotransferase" evidence="2">
    <location>
        <begin position="33"/>
        <end position="249"/>
    </location>
</feature>
<dbReference type="AlphaFoldDB" id="A0A8H6PM16"/>
<dbReference type="Pfam" id="PF01636">
    <property type="entry name" value="APH"/>
    <property type="match status" value="1"/>
</dbReference>
<feature type="compositionally biased region" description="Basic and acidic residues" evidence="1">
    <location>
        <begin position="431"/>
        <end position="446"/>
    </location>
</feature>
<dbReference type="Proteomes" id="UP000654922">
    <property type="component" value="Unassembled WGS sequence"/>
</dbReference>
<sequence length="473" mass="53624">MTLPSHEELLEGYTDVELAHHIVSSPLCASSSRVFNLSSNFIAKRYEPSEVEDALKATEVASQLGIRCPSVRKMIKNQGNAYTIMDREEGTTLDVVWKELGWFTTVKLGLQLRRFVKILRSVTSPTAGSLATGECRSFWLEDRYGLPANSGPAEIAHFFRFWANFTSMRRAMQASKQPQVPDSPDYTIGMPMTIEPFVLTHHDLAPRNLLVSPSGQLSLLDWDLAGFYPVTFEYASMYNFNIPQDWGLMARLRWHLFTWIGVGYHEADARLLRNMRSKFTGFSHGRRYELLEKGGPSRYPEDLQAFQAKHFPSSQQVTSLDYTYSEAVNEDVDDDDDLGYYPDGVKRTLTDEQIRIFRHSEIHSLLRQKQLREEELAEEARELTPGRQVAGNAAEGQEDAPSGIPNGQQEKIPEAKEGTGLEPNEAQDSSIMKRSDEAVPRERLDYDDNATVQREAHARGSNFAGRRIISYDD</sequence>
<evidence type="ECO:0000313" key="3">
    <source>
        <dbReference type="EMBL" id="KAF7157073.1"/>
    </source>
</evidence>
<dbReference type="InterPro" id="IPR011009">
    <property type="entry name" value="Kinase-like_dom_sf"/>
</dbReference>